<keyword evidence="1" id="KW-0732">Signal</keyword>
<sequence>MTDRRNDPFFHAAAFVLLAATASWFSPLSMAQAASSDWAQSEGGDVRIIAAPPTADGTIPAILEIRLKPGWKTYWLEPGASGIPPQVTIDPTSGISFSGLRFPAPKTFDDGVVRYVGYDRSVALPMQLRQTVAGSVVDLKASVFLGICMDICIPVQAELSLALPSGTVANPLEQARIDDATAALPEPPTADLKVTATTIDPATHSLRIAFVVPDDDRAAPEIFLAGPSGFSFGKPSINAAADGGFVADIPYRAPAKGGELKGRTALFVLRSGRRSMETSLAFE</sequence>
<dbReference type="EMBL" id="LSRP01000074">
    <property type="protein sequence ID" value="OJF98934.1"/>
    <property type="molecule type" value="Genomic_DNA"/>
</dbReference>
<feature type="domain" description="Thiol:disulfide interchange protein DsbD N-terminal" evidence="2">
    <location>
        <begin position="55"/>
        <end position="162"/>
    </location>
</feature>
<organism evidence="3 5">
    <name type="scientific">Pararhizobium antarcticum</name>
    <dbReference type="NCBI Taxonomy" id="1798805"/>
    <lineage>
        <taxon>Bacteria</taxon>
        <taxon>Pseudomonadati</taxon>
        <taxon>Pseudomonadota</taxon>
        <taxon>Alphaproteobacteria</taxon>
        <taxon>Hyphomicrobiales</taxon>
        <taxon>Rhizobiaceae</taxon>
        <taxon>Rhizobium/Agrobacterium group</taxon>
        <taxon>Pararhizobium</taxon>
    </lineage>
</organism>
<dbReference type="InterPro" id="IPR028250">
    <property type="entry name" value="DsbDN"/>
</dbReference>
<dbReference type="EMBL" id="LSRP01000074">
    <property type="protein sequence ID" value="OJF98913.1"/>
    <property type="molecule type" value="Genomic_DNA"/>
</dbReference>
<feature type="chain" id="PRO_5033867773" description="Thiol:disulfide interchange protein DsbD N-terminal domain-containing protein" evidence="1">
    <location>
        <begin position="32"/>
        <end position="283"/>
    </location>
</feature>
<name>A0A657LUV4_9HYPH</name>
<evidence type="ECO:0000313" key="5">
    <source>
        <dbReference type="Proteomes" id="UP000182661"/>
    </source>
</evidence>
<evidence type="ECO:0000313" key="3">
    <source>
        <dbReference type="EMBL" id="OJF98913.1"/>
    </source>
</evidence>
<protein>
    <recommendedName>
        <fullName evidence="2">Thiol:disulfide interchange protein DsbD N-terminal domain-containing protein</fullName>
    </recommendedName>
</protein>
<evidence type="ECO:0000313" key="4">
    <source>
        <dbReference type="EMBL" id="OJF98934.1"/>
    </source>
</evidence>
<proteinExistence type="predicted"/>
<gene>
    <name evidence="3" type="ORF">AX760_01570</name>
    <name evidence="4" type="ORF">AX760_02240</name>
</gene>
<evidence type="ECO:0000259" key="2">
    <source>
        <dbReference type="Pfam" id="PF11412"/>
    </source>
</evidence>
<dbReference type="RefSeq" id="WP_071832458.1">
    <property type="nucleotide sequence ID" value="NZ_LSRP01000074.1"/>
</dbReference>
<dbReference type="Proteomes" id="UP000182661">
    <property type="component" value="Unassembled WGS sequence"/>
</dbReference>
<comment type="caution">
    <text evidence="3">The sequence shown here is derived from an EMBL/GenBank/DDBJ whole genome shotgun (WGS) entry which is preliminary data.</text>
</comment>
<accession>A0A657LUV4</accession>
<reference evidence="3 5" key="1">
    <citation type="submission" date="2016-02" db="EMBL/GenBank/DDBJ databases">
        <title>Genome sequencing of a beta-galactosidase producing bacteria Rhizobium sp. 59.</title>
        <authorList>
            <person name="Wang D."/>
            <person name="Kot W."/>
            <person name="Qin Y."/>
            <person name="Hansen L."/>
            <person name="Naqvi K."/>
            <person name="Rensing C."/>
        </authorList>
    </citation>
    <scope>NUCLEOTIDE SEQUENCE [LARGE SCALE GENOMIC DNA]</scope>
    <source>
        <strain evidence="3 5">59</strain>
    </source>
</reference>
<dbReference type="Pfam" id="PF11412">
    <property type="entry name" value="DsbD_N"/>
    <property type="match status" value="1"/>
</dbReference>
<evidence type="ECO:0000256" key="1">
    <source>
        <dbReference type="SAM" id="SignalP"/>
    </source>
</evidence>
<keyword evidence="5" id="KW-1185">Reference proteome</keyword>
<dbReference type="OrthoDB" id="9811036at2"/>
<feature type="signal peptide" evidence="1">
    <location>
        <begin position="1"/>
        <end position="31"/>
    </location>
</feature>
<dbReference type="AlphaFoldDB" id="A0A657LUV4"/>